<dbReference type="FunFam" id="2.60.120.330:FF:000001">
    <property type="entry name" value="Protein SRG1"/>
    <property type="match status" value="1"/>
</dbReference>
<evidence type="ECO:0000259" key="7">
    <source>
        <dbReference type="Pfam" id="PF14226"/>
    </source>
</evidence>
<dbReference type="EMBL" id="JARAOO010000002">
    <property type="protein sequence ID" value="KAJ7978980.1"/>
    <property type="molecule type" value="Genomic_DNA"/>
</dbReference>
<sequence length="335" mass="38188">MEPKPTNLGSSLLVPSVQELAKEPLSTVPSRYVRFDQDPPIISKTTCLPEVPVIDLTKLFSEDFKDFELEKFHSACKNWGFFQIINHGVSPSLVEKVKTGIQEFFNLPMEEKRKFWQQTGDVEGFGQAFVVSDEQKLDWADIFFMIILPAHMRKPHLFPQLPLPFRETLESYSTEMKNLAMKILDFIAESLKIDDNYIEELFEEGLQSMRMNYYPPCPQPDLVIGLNPHSDAPFLSAFIVNIGDILEIMTNGIYRSIEHRATINSEKERLSVATFYSPKVDGNIGPASSLITPETPALFKRIGVADYLKGLFSRELRGKSYVDVLRIKNEDVKSI</sequence>
<feature type="domain" description="Non-haem dioxygenase N-terminal" evidence="7">
    <location>
        <begin position="51"/>
        <end position="159"/>
    </location>
</feature>
<evidence type="ECO:0000256" key="3">
    <source>
        <dbReference type="ARBA" id="ARBA00022896"/>
    </source>
</evidence>
<keyword evidence="4" id="KW-0560">Oxidoreductase</keyword>
<protein>
    <submittedName>
        <fullName evidence="8">2-oxoglutarate (2OG) and Fe(II)-dependent oxygenase superfamily protein</fullName>
    </submittedName>
</protein>
<keyword evidence="3" id="KW-0847">Vitamin C</keyword>
<keyword evidence="2" id="KW-0479">Metal-binding</keyword>
<reference evidence="8" key="1">
    <citation type="journal article" date="2023" name="Science">
        <title>Elucidation of the pathway for biosynthesis of saponin adjuvants from the soapbark tree.</title>
        <authorList>
            <person name="Reed J."/>
            <person name="Orme A."/>
            <person name="El-Demerdash A."/>
            <person name="Owen C."/>
            <person name="Martin L.B.B."/>
            <person name="Misra R.C."/>
            <person name="Kikuchi S."/>
            <person name="Rejzek M."/>
            <person name="Martin A.C."/>
            <person name="Harkess A."/>
            <person name="Leebens-Mack J."/>
            <person name="Louveau T."/>
            <person name="Stephenson M.J."/>
            <person name="Osbourn A."/>
        </authorList>
    </citation>
    <scope>NUCLEOTIDE SEQUENCE</scope>
    <source>
        <strain evidence="8">S10</strain>
    </source>
</reference>
<dbReference type="InterPro" id="IPR044861">
    <property type="entry name" value="IPNS-like_FE2OG_OXY"/>
</dbReference>
<evidence type="ECO:0000313" key="9">
    <source>
        <dbReference type="Proteomes" id="UP001163823"/>
    </source>
</evidence>
<dbReference type="InterPro" id="IPR026992">
    <property type="entry name" value="DIOX_N"/>
</dbReference>
<evidence type="ECO:0000256" key="2">
    <source>
        <dbReference type="ARBA" id="ARBA00022723"/>
    </source>
</evidence>
<keyword evidence="9" id="KW-1185">Reference proteome</keyword>
<evidence type="ECO:0000256" key="4">
    <source>
        <dbReference type="ARBA" id="ARBA00023002"/>
    </source>
</evidence>
<organism evidence="8 9">
    <name type="scientific">Quillaja saponaria</name>
    <name type="common">Soap bark tree</name>
    <dbReference type="NCBI Taxonomy" id="32244"/>
    <lineage>
        <taxon>Eukaryota</taxon>
        <taxon>Viridiplantae</taxon>
        <taxon>Streptophyta</taxon>
        <taxon>Embryophyta</taxon>
        <taxon>Tracheophyta</taxon>
        <taxon>Spermatophyta</taxon>
        <taxon>Magnoliopsida</taxon>
        <taxon>eudicotyledons</taxon>
        <taxon>Gunneridae</taxon>
        <taxon>Pentapetalae</taxon>
        <taxon>rosids</taxon>
        <taxon>fabids</taxon>
        <taxon>Fabales</taxon>
        <taxon>Quillajaceae</taxon>
        <taxon>Quillaja</taxon>
    </lineage>
</organism>
<dbReference type="InterPro" id="IPR050295">
    <property type="entry name" value="Plant_2OG-oxidoreductases"/>
</dbReference>
<dbReference type="Pfam" id="PF14226">
    <property type="entry name" value="DIOX_N"/>
    <property type="match status" value="1"/>
</dbReference>
<dbReference type="GO" id="GO:0031418">
    <property type="term" value="F:L-ascorbic acid binding"/>
    <property type="evidence" value="ECO:0007669"/>
    <property type="project" value="UniProtKB-KW"/>
</dbReference>
<comment type="similarity">
    <text evidence="1">Belongs to the iron/ascorbate-dependent oxidoreductase family.</text>
</comment>
<dbReference type="Gene3D" id="2.60.120.330">
    <property type="entry name" value="B-lactam Antibiotic, Isopenicillin N Synthase, Chain"/>
    <property type="match status" value="1"/>
</dbReference>
<evidence type="ECO:0000259" key="6">
    <source>
        <dbReference type="Pfam" id="PF03171"/>
    </source>
</evidence>
<comment type="caution">
    <text evidence="8">The sequence shown here is derived from an EMBL/GenBank/DDBJ whole genome shotgun (WGS) entry which is preliminary data.</text>
</comment>
<dbReference type="AlphaFoldDB" id="A0AAD7QCZ0"/>
<dbReference type="PANTHER" id="PTHR47991">
    <property type="entry name" value="OXOGLUTARATE/IRON-DEPENDENT DIOXYGENASE"/>
    <property type="match status" value="1"/>
</dbReference>
<feature type="domain" description="Isopenicillin N synthase-like Fe(2+) 2OG dioxygenase" evidence="6">
    <location>
        <begin position="237"/>
        <end position="278"/>
    </location>
</feature>
<evidence type="ECO:0000256" key="1">
    <source>
        <dbReference type="ARBA" id="ARBA00008056"/>
    </source>
</evidence>
<dbReference type="SUPFAM" id="SSF51197">
    <property type="entry name" value="Clavaminate synthase-like"/>
    <property type="match status" value="1"/>
</dbReference>
<dbReference type="Proteomes" id="UP001163823">
    <property type="component" value="Chromosome 2"/>
</dbReference>
<keyword evidence="5" id="KW-0408">Iron</keyword>
<dbReference type="GO" id="GO:0046872">
    <property type="term" value="F:metal ion binding"/>
    <property type="evidence" value="ECO:0007669"/>
    <property type="project" value="UniProtKB-KW"/>
</dbReference>
<dbReference type="GO" id="GO:0016491">
    <property type="term" value="F:oxidoreductase activity"/>
    <property type="evidence" value="ECO:0007669"/>
    <property type="project" value="UniProtKB-KW"/>
</dbReference>
<name>A0AAD7QCZ0_QUISA</name>
<proteinExistence type="inferred from homology"/>
<evidence type="ECO:0000313" key="8">
    <source>
        <dbReference type="EMBL" id="KAJ7978980.1"/>
    </source>
</evidence>
<dbReference type="Pfam" id="PF03171">
    <property type="entry name" value="2OG-FeII_Oxy"/>
    <property type="match status" value="2"/>
</dbReference>
<dbReference type="InterPro" id="IPR027443">
    <property type="entry name" value="IPNS-like_sf"/>
</dbReference>
<accession>A0AAD7QCZ0</accession>
<evidence type="ECO:0000256" key="5">
    <source>
        <dbReference type="ARBA" id="ARBA00023004"/>
    </source>
</evidence>
<gene>
    <name evidence="8" type="ORF">O6P43_002429</name>
</gene>
<dbReference type="KEGG" id="qsa:O6P43_002429"/>
<feature type="domain" description="Isopenicillin N synthase-like Fe(2+) 2OG dioxygenase" evidence="6">
    <location>
        <begin position="207"/>
        <end position="236"/>
    </location>
</feature>